<proteinExistence type="predicted"/>
<accession>A0ABP1D0C2</accession>
<dbReference type="InterPro" id="IPR012341">
    <property type="entry name" value="6hp_glycosidase-like_sf"/>
</dbReference>
<dbReference type="InterPro" id="IPR010905">
    <property type="entry name" value="Glyco_hydro_88"/>
</dbReference>
<feature type="chain" id="PRO_5046063689" description="Six-hairpin glycosidase" evidence="2">
    <location>
        <begin position="19"/>
        <end position="410"/>
    </location>
</feature>
<keyword evidence="4" id="KW-1185">Reference proteome</keyword>
<feature type="signal peptide" evidence="2">
    <location>
        <begin position="1"/>
        <end position="18"/>
    </location>
</feature>
<sequence>MLPAYTLAVLLLATFSSANVLPALPGLSEHTAIKVRSNLLQIATHSWELGTAAQALTELNASSLSVFSPFTLPPPTRLDDRLNASASDVINIATNIVRALPVDSKVLVDGDGAVGDPASLGVAVLLANWTRTNLSDSSFSVAASQQLNHLLYVAPRNANGAISHREDQVQLWADFVYMAPPFIAYYGALSTGDTSQSIDLLQEAYDQCRLYRDILRDADAGLWKHIVLGSGEQDLTHWGTGNAWAAAGMLRVLETIRHSRVSSQFEAQKGNLTLWIDEIVGSAWKHQASQSHERFLRSCVNIYSSQQTNGTLLNVLDDPRSFADSSSTALLAAATFRLASITRDFSHVLPATRAFQLIQQSLDSDGWLLNTVDPLTFNTPSAPGVHSPEGQAFVLLLESAWRDLVASSII</sequence>
<keyword evidence="2" id="KW-0732">Signal</keyword>
<keyword evidence="1" id="KW-0378">Hydrolase</keyword>
<dbReference type="SUPFAM" id="SSF48208">
    <property type="entry name" value="Six-hairpin glycosidases"/>
    <property type="match status" value="1"/>
</dbReference>
<evidence type="ECO:0000313" key="4">
    <source>
        <dbReference type="Proteomes" id="UP001497453"/>
    </source>
</evidence>
<name>A0ABP1D0C2_9APHY</name>
<evidence type="ECO:0000256" key="1">
    <source>
        <dbReference type="ARBA" id="ARBA00022801"/>
    </source>
</evidence>
<organism evidence="3 4">
    <name type="scientific">Somion occarium</name>
    <dbReference type="NCBI Taxonomy" id="3059160"/>
    <lineage>
        <taxon>Eukaryota</taxon>
        <taxon>Fungi</taxon>
        <taxon>Dikarya</taxon>
        <taxon>Basidiomycota</taxon>
        <taxon>Agaricomycotina</taxon>
        <taxon>Agaricomycetes</taxon>
        <taxon>Polyporales</taxon>
        <taxon>Cerrenaceae</taxon>
        <taxon>Somion</taxon>
    </lineage>
</organism>
<dbReference type="PANTHER" id="PTHR41814">
    <property type="entry name" value="EXPRESSED PROTEIN"/>
    <property type="match status" value="1"/>
</dbReference>
<dbReference type="Gene3D" id="1.50.10.10">
    <property type="match status" value="1"/>
</dbReference>
<reference evidence="4" key="1">
    <citation type="submission" date="2024-04" db="EMBL/GenBank/DDBJ databases">
        <authorList>
            <person name="Shaw F."/>
            <person name="Minotto A."/>
        </authorList>
    </citation>
    <scope>NUCLEOTIDE SEQUENCE [LARGE SCALE GENOMIC DNA]</scope>
</reference>
<evidence type="ECO:0000313" key="3">
    <source>
        <dbReference type="EMBL" id="CAL1701355.1"/>
    </source>
</evidence>
<dbReference type="EMBL" id="OZ037945">
    <property type="protein sequence ID" value="CAL1701355.1"/>
    <property type="molecule type" value="Genomic_DNA"/>
</dbReference>
<gene>
    <name evidence="3" type="ORF">GFSPODELE1_LOCUS3549</name>
</gene>
<dbReference type="Proteomes" id="UP001497453">
    <property type="component" value="Chromosome 2"/>
</dbReference>
<dbReference type="InterPro" id="IPR008928">
    <property type="entry name" value="6-hairpin_glycosidase_sf"/>
</dbReference>
<dbReference type="PANTHER" id="PTHR41814:SF1">
    <property type="entry name" value="CELLULASE"/>
    <property type="match status" value="1"/>
</dbReference>
<evidence type="ECO:0000256" key="2">
    <source>
        <dbReference type="SAM" id="SignalP"/>
    </source>
</evidence>
<protein>
    <recommendedName>
        <fullName evidence="5">Six-hairpin glycosidase</fullName>
    </recommendedName>
</protein>
<dbReference type="Pfam" id="PF07470">
    <property type="entry name" value="Glyco_hydro_88"/>
    <property type="match status" value="1"/>
</dbReference>
<evidence type="ECO:0008006" key="5">
    <source>
        <dbReference type="Google" id="ProtNLM"/>
    </source>
</evidence>